<dbReference type="PROSITE" id="PS50929">
    <property type="entry name" value="ABC_TM1F"/>
    <property type="match status" value="1"/>
</dbReference>
<dbReference type="Gene3D" id="3.40.50.300">
    <property type="entry name" value="P-loop containing nucleotide triphosphate hydrolases"/>
    <property type="match status" value="1"/>
</dbReference>
<dbReference type="InterPro" id="IPR003439">
    <property type="entry name" value="ABC_transporter-like_ATP-bd"/>
</dbReference>
<protein>
    <submittedName>
        <fullName evidence="12">ATP-binding cassette domain-containing protein</fullName>
    </submittedName>
</protein>
<dbReference type="InterPro" id="IPR017871">
    <property type="entry name" value="ABC_transporter-like_CS"/>
</dbReference>
<keyword evidence="8 9" id="KW-0472">Membrane</keyword>
<evidence type="ECO:0000256" key="9">
    <source>
        <dbReference type="SAM" id="Phobius"/>
    </source>
</evidence>
<dbReference type="GO" id="GO:0016887">
    <property type="term" value="F:ATP hydrolysis activity"/>
    <property type="evidence" value="ECO:0007669"/>
    <property type="project" value="InterPro"/>
</dbReference>
<dbReference type="InterPro" id="IPR027417">
    <property type="entry name" value="P-loop_NTPase"/>
</dbReference>
<reference evidence="12 13" key="1">
    <citation type="submission" date="2020-01" db="EMBL/GenBank/DDBJ databases">
        <title>Complete and circular genome sequences of six lactobacillus isolates from horses.</title>
        <authorList>
            <person name="Hassan H.M."/>
        </authorList>
    </citation>
    <scope>NUCLEOTIDE SEQUENCE [LARGE SCALE GENOMIC DNA]</scope>
    <source>
        <strain evidence="12 13">1A</strain>
    </source>
</reference>
<dbReference type="SUPFAM" id="SSF52540">
    <property type="entry name" value="P-loop containing nucleoside triphosphate hydrolases"/>
    <property type="match status" value="1"/>
</dbReference>
<feature type="domain" description="ABC transporter" evidence="10">
    <location>
        <begin position="372"/>
        <end position="606"/>
    </location>
</feature>
<dbReference type="InterPro" id="IPR003593">
    <property type="entry name" value="AAA+_ATPase"/>
</dbReference>
<evidence type="ECO:0000313" key="13">
    <source>
        <dbReference type="Proteomes" id="UP000510886"/>
    </source>
</evidence>
<evidence type="ECO:0000256" key="8">
    <source>
        <dbReference type="ARBA" id="ARBA00023136"/>
    </source>
</evidence>
<dbReference type="Gene3D" id="1.20.1560.10">
    <property type="entry name" value="ABC transporter type 1, transmembrane domain"/>
    <property type="match status" value="1"/>
</dbReference>
<evidence type="ECO:0000259" key="10">
    <source>
        <dbReference type="PROSITE" id="PS50893"/>
    </source>
</evidence>
<evidence type="ECO:0000256" key="4">
    <source>
        <dbReference type="ARBA" id="ARBA00022692"/>
    </source>
</evidence>
<keyword evidence="7 9" id="KW-1133">Transmembrane helix</keyword>
<dbReference type="FunFam" id="3.40.50.300:FF:000287">
    <property type="entry name" value="Multidrug ABC transporter ATP-binding protein"/>
    <property type="match status" value="1"/>
</dbReference>
<dbReference type="Pfam" id="PF00005">
    <property type="entry name" value="ABC_tran"/>
    <property type="match status" value="1"/>
</dbReference>
<proteinExistence type="predicted"/>
<evidence type="ECO:0000256" key="2">
    <source>
        <dbReference type="ARBA" id="ARBA00022448"/>
    </source>
</evidence>
<dbReference type="PROSITE" id="PS50893">
    <property type="entry name" value="ABC_TRANSPORTER_2"/>
    <property type="match status" value="1"/>
</dbReference>
<dbReference type="PANTHER" id="PTHR43394:SF1">
    <property type="entry name" value="ATP-BINDING CASSETTE SUB-FAMILY B MEMBER 10, MITOCHONDRIAL"/>
    <property type="match status" value="1"/>
</dbReference>
<evidence type="ECO:0000313" key="12">
    <source>
        <dbReference type="EMBL" id="QLL77230.1"/>
    </source>
</evidence>
<dbReference type="PROSITE" id="PS00211">
    <property type="entry name" value="ABC_TRANSPORTER_1"/>
    <property type="match status" value="1"/>
</dbReference>
<gene>
    <name evidence="12" type="ORF">GTO87_00420</name>
</gene>
<keyword evidence="2" id="KW-0813">Transport</keyword>
<comment type="subcellular location">
    <subcellularLocation>
        <location evidence="1">Cell membrane</location>
        <topology evidence="1">Multi-pass membrane protein</topology>
    </subcellularLocation>
</comment>
<dbReference type="InterPro" id="IPR036640">
    <property type="entry name" value="ABC1_TM_sf"/>
</dbReference>
<dbReference type="RefSeq" id="WP_180849059.1">
    <property type="nucleotide sequence ID" value="NZ_CP047418.1"/>
</dbReference>
<dbReference type="GO" id="GO:0015421">
    <property type="term" value="F:ABC-type oligopeptide transporter activity"/>
    <property type="evidence" value="ECO:0007669"/>
    <property type="project" value="TreeGrafter"/>
</dbReference>
<keyword evidence="6 12" id="KW-0067">ATP-binding</keyword>
<name>A0A7H9EHR1_9LACO</name>
<dbReference type="KEGG" id="lsw:GTO87_00420"/>
<dbReference type="Proteomes" id="UP000510886">
    <property type="component" value="Chromosome"/>
</dbReference>
<evidence type="ECO:0000256" key="6">
    <source>
        <dbReference type="ARBA" id="ARBA00022840"/>
    </source>
</evidence>
<dbReference type="SUPFAM" id="SSF90123">
    <property type="entry name" value="ABC transporter transmembrane region"/>
    <property type="match status" value="1"/>
</dbReference>
<dbReference type="PANTHER" id="PTHR43394">
    <property type="entry name" value="ATP-DEPENDENT PERMEASE MDL1, MITOCHONDRIAL"/>
    <property type="match status" value="1"/>
</dbReference>
<feature type="transmembrane region" description="Helical" evidence="9">
    <location>
        <begin position="171"/>
        <end position="190"/>
    </location>
</feature>
<feature type="transmembrane region" description="Helical" evidence="9">
    <location>
        <begin position="196"/>
        <end position="215"/>
    </location>
</feature>
<evidence type="ECO:0000256" key="5">
    <source>
        <dbReference type="ARBA" id="ARBA00022741"/>
    </source>
</evidence>
<dbReference type="GO" id="GO:0005886">
    <property type="term" value="C:plasma membrane"/>
    <property type="evidence" value="ECO:0007669"/>
    <property type="project" value="UniProtKB-SubCell"/>
</dbReference>
<dbReference type="InterPro" id="IPR011527">
    <property type="entry name" value="ABC1_TM_dom"/>
</dbReference>
<dbReference type="SMART" id="SM00382">
    <property type="entry name" value="AAA"/>
    <property type="match status" value="1"/>
</dbReference>
<feature type="transmembrane region" description="Helical" evidence="9">
    <location>
        <begin position="36"/>
        <end position="55"/>
    </location>
</feature>
<evidence type="ECO:0000256" key="1">
    <source>
        <dbReference type="ARBA" id="ARBA00004651"/>
    </source>
</evidence>
<evidence type="ECO:0000256" key="3">
    <source>
        <dbReference type="ARBA" id="ARBA00022475"/>
    </source>
</evidence>
<feature type="transmembrane region" description="Helical" evidence="9">
    <location>
        <begin position="93"/>
        <end position="121"/>
    </location>
</feature>
<sequence length="614" mass="67692">MGPHGRRGRGPQSQEKAQHFWKTIWRLARYMGPWKWLFELAMILAIGATVFQIIAPKILGEATTVIFAGVKQGYAQIKAGQQLPHLPIAYGKITHIMIIVALVYISAAVLTFGQQFIMANISQRLVYRLRKDLKAKMERLPIAYYDTHSNGDIMSRAVNDMDNIAGTLQQSLAQLVTSSITFVGVFVMMLTISWKLTLIACVTIPLSMVVVGIVAPKSQRFFAIQQESLGLLNDQVEETYAGHAVVKTFNKEDDEITQFQAENQRYYAASWKAQFISGLIMPLMNMVKNIGYVMVAIVGGLGVANATLTLGNVQAFLQYVNQFTQPITQIANLANTIQATAVSAERIFAVLDEDEMTDHPVATPVQVGAPKVAFRDVHFGYSPDKPLLQGFNMEVPAGKQVAIVGPTGAGKTTLINLLERFYDIDQGTILLDGQDTRNMARADLRQHMAMVLQNTWLFSGSIYDNIKYGREDATEEEVIAAAKAAHVDTFVRQLPDGYDTVLGEDAGNISQGQRQLLTIARAFLADPEILILDEATSSVDTRTELLIQQAMDKLLKGRTSFVVAHRLSTIQDADQIIVMNHGTIVETGTHASLLAQGGFYADLYNSQFNQAGNL</sequence>
<dbReference type="CDD" id="cd18547">
    <property type="entry name" value="ABC_6TM_Tm288_like"/>
    <property type="match status" value="1"/>
</dbReference>
<dbReference type="EMBL" id="CP047418">
    <property type="protein sequence ID" value="QLL77230.1"/>
    <property type="molecule type" value="Genomic_DNA"/>
</dbReference>
<accession>A0A7H9EHR1</accession>
<dbReference type="InterPro" id="IPR039421">
    <property type="entry name" value="Type_1_exporter"/>
</dbReference>
<keyword evidence="5" id="KW-0547">Nucleotide-binding</keyword>
<keyword evidence="3" id="KW-1003">Cell membrane</keyword>
<dbReference type="Pfam" id="PF00664">
    <property type="entry name" value="ABC_membrane"/>
    <property type="match status" value="1"/>
</dbReference>
<dbReference type="AlphaFoldDB" id="A0A7H9EHR1"/>
<dbReference type="FunFam" id="1.20.1560.10:FF:000011">
    <property type="entry name" value="Multidrug ABC transporter ATP-binding protein"/>
    <property type="match status" value="1"/>
</dbReference>
<dbReference type="CDD" id="cd03254">
    <property type="entry name" value="ABCC_Glucan_exporter_like"/>
    <property type="match status" value="1"/>
</dbReference>
<keyword evidence="4 9" id="KW-0812">Transmembrane</keyword>
<organism evidence="12 13">
    <name type="scientific">Ligilactobacillus saerimneri</name>
    <dbReference type="NCBI Taxonomy" id="228229"/>
    <lineage>
        <taxon>Bacteria</taxon>
        <taxon>Bacillati</taxon>
        <taxon>Bacillota</taxon>
        <taxon>Bacilli</taxon>
        <taxon>Lactobacillales</taxon>
        <taxon>Lactobacillaceae</taxon>
        <taxon>Ligilactobacillus</taxon>
    </lineage>
</organism>
<feature type="transmembrane region" description="Helical" evidence="9">
    <location>
        <begin position="290"/>
        <end position="311"/>
    </location>
</feature>
<feature type="domain" description="ABC transmembrane type-1" evidence="11">
    <location>
        <begin position="40"/>
        <end position="339"/>
    </location>
</feature>
<dbReference type="GO" id="GO:0005524">
    <property type="term" value="F:ATP binding"/>
    <property type="evidence" value="ECO:0007669"/>
    <property type="project" value="UniProtKB-KW"/>
</dbReference>
<evidence type="ECO:0000256" key="7">
    <source>
        <dbReference type="ARBA" id="ARBA00022989"/>
    </source>
</evidence>
<evidence type="ECO:0000259" key="11">
    <source>
        <dbReference type="PROSITE" id="PS50929"/>
    </source>
</evidence>